<evidence type="ECO:0000313" key="3">
    <source>
        <dbReference type="Proteomes" id="UP001595952"/>
    </source>
</evidence>
<comment type="caution">
    <text evidence="2">The sequence shown here is derived from an EMBL/GenBank/DDBJ whole genome shotgun (WGS) entry which is preliminary data.</text>
</comment>
<dbReference type="Gene3D" id="3.40.50.620">
    <property type="entry name" value="HUPs"/>
    <property type="match status" value="1"/>
</dbReference>
<accession>A0ABV9I912</accession>
<proteinExistence type="predicted"/>
<gene>
    <name evidence="2" type="ORF">ACFO0D_06265</name>
</gene>
<sequence>MFRHILAPVGGSPTGEYAAHHAYDLTRALGGQVTLLHVLDHDNASHWTAAEGRLEALARGARRSPSRVILAGGHDQPSAIVNFVAENGADLIVLDIGAEGSLDGVLGTLAPRLATISGLPVHLATGRRPSRTMVSARWQQLTGATGTVESAGLSAPEGRV</sequence>
<name>A0ABV9I912_9DEIO</name>
<dbReference type="InterPro" id="IPR006016">
    <property type="entry name" value="UspA"/>
</dbReference>
<dbReference type="InterPro" id="IPR014729">
    <property type="entry name" value="Rossmann-like_a/b/a_fold"/>
</dbReference>
<dbReference type="Pfam" id="PF00582">
    <property type="entry name" value="Usp"/>
    <property type="match status" value="1"/>
</dbReference>
<dbReference type="SUPFAM" id="SSF52402">
    <property type="entry name" value="Adenine nucleotide alpha hydrolases-like"/>
    <property type="match status" value="1"/>
</dbReference>
<dbReference type="RefSeq" id="WP_380060962.1">
    <property type="nucleotide sequence ID" value="NZ_JBHSEI010000002.1"/>
</dbReference>
<evidence type="ECO:0000313" key="2">
    <source>
        <dbReference type="EMBL" id="MFC4637939.1"/>
    </source>
</evidence>
<dbReference type="CDD" id="cd00293">
    <property type="entry name" value="USP-like"/>
    <property type="match status" value="1"/>
</dbReference>
<keyword evidence="3" id="KW-1185">Reference proteome</keyword>
<reference evidence="3" key="1">
    <citation type="journal article" date="2019" name="Int. J. Syst. Evol. Microbiol.">
        <title>The Global Catalogue of Microorganisms (GCM) 10K type strain sequencing project: providing services to taxonomists for standard genome sequencing and annotation.</title>
        <authorList>
            <consortium name="The Broad Institute Genomics Platform"/>
            <consortium name="The Broad Institute Genome Sequencing Center for Infectious Disease"/>
            <person name="Wu L."/>
            <person name="Ma J."/>
        </authorList>
    </citation>
    <scope>NUCLEOTIDE SEQUENCE [LARGE SCALE GENOMIC DNA]</scope>
    <source>
        <strain evidence="3">CCUG 55995</strain>
    </source>
</reference>
<protein>
    <submittedName>
        <fullName evidence="2">Universal stress protein</fullName>
    </submittedName>
</protein>
<evidence type="ECO:0000259" key="1">
    <source>
        <dbReference type="Pfam" id="PF00582"/>
    </source>
</evidence>
<dbReference type="Proteomes" id="UP001595952">
    <property type="component" value="Unassembled WGS sequence"/>
</dbReference>
<organism evidence="2 3">
    <name type="scientific">Deinococcus hohokamensis</name>
    <dbReference type="NCBI Taxonomy" id="309883"/>
    <lineage>
        <taxon>Bacteria</taxon>
        <taxon>Thermotogati</taxon>
        <taxon>Deinococcota</taxon>
        <taxon>Deinococci</taxon>
        <taxon>Deinococcales</taxon>
        <taxon>Deinococcaceae</taxon>
        <taxon>Deinococcus</taxon>
    </lineage>
</organism>
<feature type="domain" description="UspA" evidence="1">
    <location>
        <begin position="1"/>
        <end position="121"/>
    </location>
</feature>
<dbReference type="EMBL" id="JBHSEI010000002">
    <property type="protein sequence ID" value="MFC4637939.1"/>
    <property type="molecule type" value="Genomic_DNA"/>
</dbReference>